<dbReference type="InterPro" id="IPR013088">
    <property type="entry name" value="Znf_NHR/GATA"/>
</dbReference>
<evidence type="ECO:0000256" key="4">
    <source>
        <dbReference type="ARBA" id="ARBA00022723"/>
    </source>
</evidence>
<keyword evidence="9" id="KW-0804">Transcription</keyword>
<keyword evidence="3" id="KW-0963">Cytoplasm</keyword>
<dbReference type="PROSITE" id="PS51030">
    <property type="entry name" value="NUCLEAR_REC_DBD_2"/>
    <property type="match status" value="1"/>
</dbReference>
<dbReference type="PRINTS" id="PR00398">
    <property type="entry name" value="STRDHORMONER"/>
</dbReference>
<dbReference type="GO" id="GO:0030154">
    <property type="term" value="P:cell differentiation"/>
    <property type="evidence" value="ECO:0007669"/>
    <property type="project" value="TreeGrafter"/>
</dbReference>
<protein>
    <recommendedName>
        <fullName evidence="17">Nuclear receptor domain-containing protein</fullName>
    </recommendedName>
</protein>
<comment type="caution">
    <text evidence="15">The sequence shown here is derived from an EMBL/GenBank/DDBJ whole genome shotgun (WGS) entry which is preliminary data.</text>
</comment>
<dbReference type="Proteomes" id="UP000327468">
    <property type="component" value="Chromosome 2"/>
</dbReference>
<keyword evidence="5" id="KW-0863">Zinc-finger</keyword>
<evidence type="ECO:0000256" key="5">
    <source>
        <dbReference type="ARBA" id="ARBA00022771"/>
    </source>
</evidence>
<gene>
    <name evidence="15" type="ORF">PHYPO_G00099570</name>
</gene>
<evidence type="ECO:0000256" key="2">
    <source>
        <dbReference type="ARBA" id="ARBA00004496"/>
    </source>
</evidence>
<dbReference type="GO" id="GO:0005634">
    <property type="term" value="C:nucleus"/>
    <property type="evidence" value="ECO:0007669"/>
    <property type="project" value="UniProtKB-SubCell"/>
</dbReference>
<feature type="domain" description="Nuclear receptor" evidence="13">
    <location>
        <begin position="26"/>
        <end position="101"/>
    </location>
</feature>
<evidence type="ECO:0000313" key="15">
    <source>
        <dbReference type="EMBL" id="KAB5583780.1"/>
    </source>
</evidence>
<dbReference type="AlphaFoldDB" id="A0A5N5PW50"/>
<dbReference type="GO" id="GO:0005737">
    <property type="term" value="C:cytoplasm"/>
    <property type="evidence" value="ECO:0007669"/>
    <property type="project" value="UniProtKB-SubCell"/>
</dbReference>
<feature type="compositionally biased region" description="Low complexity" evidence="12">
    <location>
        <begin position="170"/>
        <end position="186"/>
    </location>
</feature>
<evidence type="ECO:0000256" key="3">
    <source>
        <dbReference type="ARBA" id="ARBA00022490"/>
    </source>
</evidence>
<dbReference type="InterPro" id="IPR001723">
    <property type="entry name" value="Nuclear_hrmn_rcpt"/>
</dbReference>
<keyword evidence="7" id="KW-0805">Transcription regulation</keyword>
<keyword evidence="11" id="KW-0539">Nucleus</keyword>
<dbReference type="GO" id="GO:0008270">
    <property type="term" value="F:zinc ion binding"/>
    <property type="evidence" value="ECO:0007669"/>
    <property type="project" value="UniProtKB-KW"/>
</dbReference>
<dbReference type="GO" id="GO:0004879">
    <property type="term" value="F:nuclear receptor activity"/>
    <property type="evidence" value="ECO:0007669"/>
    <property type="project" value="InterPro"/>
</dbReference>
<dbReference type="InterPro" id="IPR042153">
    <property type="entry name" value="DBD_VDR"/>
</dbReference>
<comment type="subcellular location">
    <subcellularLocation>
        <location evidence="2">Cytoplasm</location>
    </subcellularLocation>
    <subcellularLocation>
        <location evidence="1">Nucleus</location>
    </subcellularLocation>
</comment>
<dbReference type="FunFam" id="3.30.50.10:FF:000023">
    <property type="entry name" value="Vitamin D3 receptor"/>
    <property type="match status" value="1"/>
</dbReference>
<proteinExistence type="predicted"/>
<dbReference type="Pfam" id="PF00105">
    <property type="entry name" value="zf-C4"/>
    <property type="match status" value="1"/>
</dbReference>
<keyword evidence="4" id="KW-0479">Metal-binding</keyword>
<organism evidence="15 16">
    <name type="scientific">Pangasianodon hypophthalmus</name>
    <name type="common">Striped catfish</name>
    <name type="synonym">Helicophagus hypophthalmus</name>
    <dbReference type="NCBI Taxonomy" id="310915"/>
    <lineage>
        <taxon>Eukaryota</taxon>
        <taxon>Metazoa</taxon>
        <taxon>Chordata</taxon>
        <taxon>Craniata</taxon>
        <taxon>Vertebrata</taxon>
        <taxon>Euteleostomi</taxon>
        <taxon>Actinopterygii</taxon>
        <taxon>Neopterygii</taxon>
        <taxon>Teleostei</taxon>
        <taxon>Ostariophysi</taxon>
        <taxon>Siluriformes</taxon>
        <taxon>Pangasiidae</taxon>
        <taxon>Pangasianodon</taxon>
    </lineage>
</organism>
<evidence type="ECO:0000256" key="10">
    <source>
        <dbReference type="ARBA" id="ARBA00023170"/>
    </source>
</evidence>
<dbReference type="GO" id="GO:0045944">
    <property type="term" value="P:positive regulation of transcription by RNA polymerase II"/>
    <property type="evidence" value="ECO:0007669"/>
    <property type="project" value="TreeGrafter"/>
</dbReference>
<name>A0A5N5PW50_PANHP</name>
<evidence type="ECO:0000256" key="6">
    <source>
        <dbReference type="ARBA" id="ARBA00022833"/>
    </source>
</evidence>
<evidence type="ECO:0000313" key="16">
    <source>
        <dbReference type="Proteomes" id="UP000327468"/>
    </source>
</evidence>
<evidence type="ECO:0000256" key="9">
    <source>
        <dbReference type="ARBA" id="ARBA00023163"/>
    </source>
</evidence>
<dbReference type="PROSITE" id="PS51843">
    <property type="entry name" value="NR_LBD"/>
    <property type="match status" value="1"/>
</dbReference>
<dbReference type="PRINTS" id="PR00047">
    <property type="entry name" value="STROIDFINGER"/>
</dbReference>
<dbReference type="EMBL" id="VFJC01000003">
    <property type="protein sequence ID" value="KAB5583780.1"/>
    <property type="molecule type" value="Genomic_DNA"/>
</dbReference>
<evidence type="ECO:0000256" key="7">
    <source>
        <dbReference type="ARBA" id="ARBA00023015"/>
    </source>
</evidence>
<dbReference type="PROSITE" id="PS00031">
    <property type="entry name" value="NUCLEAR_REC_DBD_1"/>
    <property type="match status" value="1"/>
</dbReference>
<keyword evidence="10" id="KW-0675">Receptor</keyword>
<feature type="domain" description="NR LBD" evidence="14">
    <location>
        <begin position="132"/>
        <end position="265"/>
    </location>
</feature>
<evidence type="ECO:0000256" key="11">
    <source>
        <dbReference type="ARBA" id="ARBA00023242"/>
    </source>
</evidence>
<dbReference type="PANTHER" id="PTHR24082:SF504">
    <property type="entry name" value="VITAMIN D3 RECEPTOR B"/>
    <property type="match status" value="1"/>
</dbReference>
<keyword evidence="16" id="KW-1185">Reference proteome</keyword>
<evidence type="ECO:0000256" key="12">
    <source>
        <dbReference type="SAM" id="MobiDB-lite"/>
    </source>
</evidence>
<dbReference type="PANTHER" id="PTHR24082">
    <property type="entry name" value="NUCLEAR HORMONE RECEPTOR"/>
    <property type="match status" value="1"/>
</dbReference>
<feature type="region of interest" description="Disordered" evidence="12">
    <location>
        <begin position="151"/>
        <end position="199"/>
    </location>
</feature>
<dbReference type="SUPFAM" id="SSF48508">
    <property type="entry name" value="Nuclear receptor ligand-binding domain"/>
    <property type="match status" value="1"/>
</dbReference>
<dbReference type="GO" id="GO:0070644">
    <property type="term" value="F:vitamin D response element binding"/>
    <property type="evidence" value="ECO:0007669"/>
    <property type="project" value="TreeGrafter"/>
</dbReference>
<dbReference type="InterPro" id="IPR035500">
    <property type="entry name" value="NHR-like_dom_sf"/>
</dbReference>
<dbReference type="Gene3D" id="1.10.565.10">
    <property type="entry name" value="Retinoid X Receptor"/>
    <property type="match status" value="1"/>
</dbReference>
<dbReference type="Gene3D" id="3.30.50.10">
    <property type="entry name" value="Erythroid Transcription Factor GATA-1, subunit A"/>
    <property type="match status" value="1"/>
</dbReference>
<keyword evidence="8" id="KW-0238">DNA-binding</keyword>
<sequence>MQKNSVMESTVSTSTQVPDEYDRNVPRICGVCGDKATGFHFNAMTCEGCKGFFRRSMKRKASFTCPFSGSCTITKDNRRHCQACRLKRCLDIGMMKEFILTDEEVQRKKDLIQKRKDEEAQKEAQKPRLSEEQNTVISTLVEAHHKTYDDSYSDFSRFRPPVREGPVTRSASRAASLHSLSDASSDSFRHSPESGDGKLNLSSMLMMYQEQGSSPDSKEDEGSRLSMLPHLADLVSYSIQKVIGFAKMIPGFRELTAEERVEQCH</sequence>
<dbReference type="SMART" id="SM00399">
    <property type="entry name" value="ZnF_C4"/>
    <property type="match status" value="1"/>
</dbReference>
<evidence type="ECO:0000256" key="8">
    <source>
        <dbReference type="ARBA" id="ARBA00023125"/>
    </source>
</evidence>
<evidence type="ECO:0000259" key="13">
    <source>
        <dbReference type="PROSITE" id="PS51030"/>
    </source>
</evidence>
<evidence type="ECO:0008006" key="17">
    <source>
        <dbReference type="Google" id="ProtNLM"/>
    </source>
</evidence>
<dbReference type="GO" id="GO:0000122">
    <property type="term" value="P:negative regulation of transcription by RNA polymerase II"/>
    <property type="evidence" value="ECO:0007669"/>
    <property type="project" value="TreeGrafter"/>
</dbReference>
<evidence type="ECO:0000256" key="1">
    <source>
        <dbReference type="ARBA" id="ARBA00004123"/>
    </source>
</evidence>
<evidence type="ECO:0000259" key="14">
    <source>
        <dbReference type="PROSITE" id="PS51843"/>
    </source>
</evidence>
<dbReference type="SUPFAM" id="SSF57716">
    <property type="entry name" value="Glucocorticoid receptor-like (DNA-binding domain)"/>
    <property type="match status" value="1"/>
</dbReference>
<dbReference type="InterPro" id="IPR000324">
    <property type="entry name" value="VitD_rcpt"/>
</dbReference>
<dbReference type="PRINTS" id="PR00350">
    <property type="entry name" value="VITAMINDR"/>
</dbReference>
<feature type="region of interest" description="Disordered" evidence="12">
    <location>
        <begin position="116"/>
        <end position="135"/>
    </location>
</feature>
<dbReference type="InterPro" id="IPR001628">
    <property type="entry name" value="Znf_hrmn_rcpt"/>
</dbReference>
<keyword evidence="6" id="KW-0862">Zinc</keyword>
<feature type="compositionally biased region" description="Basic and acidic residues" evidence="12">
    <location>
        <begin position="187"/>
        <end position="196"/>
    </location>
</feature>
<accession>A0A5N5PW50</accession>
<dbReference type="InterPro" id="IPR000536">
    <property type="entry name" value="Nucl_hrmn_rcpt_lig-bd"/>
</dbReference>
<dbReference type="CDD" id="cd06955">
    <property type="entry name" value="NR_DBD_VDR"/>
    <property type="match status" value="1"/>
</dbReference>
<reference evidence="15 16" key="1">
    <citation type="submission" date="2019-06" db="EMBL/GenBank/DDBJ databases">
        <title>A chromosome-scale genome assembly of the striped catfish, Pangasianodon hypophthalmus.</title>
        <authorList>
            <person name="Wen M."/>
            <person name="Zahm M."/>
            <person name="Roques C."/>
            <person name="Cabau C."/>
            <person name="Klopp C."/>
            <person name="Donnadieu C."/>
            <person name="Jouanno E."/>
            <person name="Avarre J.-C."/>
            <person name="Campet M."/>
            <person name="Ha T.T.T."/>
            <person name="Dugue R."/>
            <person name="Lampietro C."/>
            <person name="Louis A."/>
            <person name="Herpin A."/>
            <person name="Echchiki A."/>
            <person name="Berthelot C."/>
            <person name="Parey E."/>
            <person name="Roest-Crollius H."/>
            <person name="Braasch I."/>
            <person name="Postlethwait J."/>
            <person name="Bobe J."/>
            <person name="Montfort J."/>
            <person name="Bouchez O."/>
            <person name="Begum T."/>
            <person name="Schartl M."/>
            <person name="Guiguen Y."/>
        </authorList>
    </citation>
    <scope>NUCLEOTIDE SEQUENCE [LARGE SCALE GENOMIC DNA]</scope>
    <source>
        <strain evidence="15 16">Indonesia</strain>
        <tissue evidence="15">Blood</tissue>
    </source>
</reference>
<dbReference type="InterPro" id="IPR050234">
    <property type="entry name" value="Nuclear_hormone_rcpt_NR1"/>
</dbReference>
<feature type="compositionally biased region" description="Basic and acidic residues" evidence="12">
    <location>
        <begin position="116"/>
        <end position="131"/>
    </location>
</feature>